<dbReference type="Pfam" id="PF11578">
    <property type="entry name" value="DUF3237"/>
    <property type="match status" value="1"/>
</dbReference>
<feature type="chain" id="PRO_5026242894" description="UPF0311 protein GJV26_03175" evidence="2">
    <location>
        <begin position="24"/>
        <end position="184"/>
    </location>
</feature>
<keyword evidence="2" id="KW-0732">Signal</keyword>
<comment type="similarity">
    <text evidence="1">Belongs to the UPF0311 family.</text>
</comment>
<dbReference type="AlphaFoldDB" id="A0A6I3X6V9"/>
<dbReference type="EMBL" id="WNWM01000002">
    <property type="protein sequence ID" value="MUI11496.1"/>
    <property type="molecule type" value="Genomic_DNA"/>
</dbReference>
<evidence type="ECO:0000313" key="3">
    <source>
        <dbReference type="EMBL" id="MUI11496.1"/>
    </source>
</evidence>
<evidence type="ECO:0000256" key="1">
    <source>
        <dbReference type="HAMAP-Rule" id="MF_00775"/>
    </source>
</evidence>
<feature type="signal peptide" evidence="2">
    <location>
        <begin position="1"/>
        <end position="23"/>
    </location>
</feature>
<dbReference type="RefSeq" id="WP_155707561.1">
    <property type="nucleotide sequence ID" value="NZ_BMWU01000018.1"/>
</dbReference>
<keyword evidence="4" id="KW-1185">Reference proteome</keyword>
<dbReference type="OrthoDB" id="5294829at2"/>
<name>A0A6I3X6V9_9BURK</name>
<dbReference type="Proteomes" id="UP000431684">
    <property type="component" value="Unassembled WGS sequence"/>
</dbReference>
<evidence type="ECO:0000313" key="4">
    <source>
        <dbReference type="Proteomes" id="UP000431684"/>
    </source>
</evidence>
<sequence length="184" mass="19832">MKKCLGIALVLSALAAESGTARAAEKAVFEPPKPKLEHLARFSVNLEAPIWELGATSDLGRRRIIPITSGSFDGARLKGTILNNGADWQVVTAQGVAIIDTRYLLKTGDGALIYLQTKGFRYGPADVMAEVAKGNLVDPAKYTFRLTMSFETADPRYAWLNRAIGVGAAMRLGAAVVYDAYLLE</sequence>
<organism evidence="3 4">
    <name type="scientific">Pseudoduganella dura</name>
    <dbReference type="NCBI Taxonomy" id="321982"/>
    <lineage>
        <taxon>Bacteria</taxon>
        <taxon>Pseudomonadati</taxon>
        <taxon>Pseudomonadota</taxon>
        <taxon>Betaproteobacteria</taxon>
        <taxon>Burkholderiales</taxon>
        <taxon>Oxalobacteraceae</taxon>
        <taxon>Telluria group</taxon>
        <taxon>Pseudoduganella</taxon>
    </lineage>
</organism>
<dbReference type="PANTHER" id="PTHR37315">
    <property type="entry name" value="UPF0311 PROTEIN BLR7842"/>
    <property type="match status" value="1"/>
</dbReference>
<gene>
    <name evidence="3" type="ORF">GJV26_03175</name>
</gene>
<evidence type="ECO:0000256" key="2">
    <source>
        <dbReference type="SAM" id="SignalP"/>
    </source>
</evidence>
<dbReference type="HAMAP" id="MF_00775">
    <property type="entry name" value="UPF0311"/>
    <property type="match status" value="1"/>
</dbReference>
<dbReference type="InterPro" id="IPR020915">
    <property type="entry name" value="UPF0311"/>
</dbReference>
<reference evidence="3 4" key="1">
    <citation type="submission" date="2019-11" db="EMBL/GenBank/DDBJ databases">
        <title>Draft Genome Sequences of Six Type Strains of the Genus Massilia.</title>
        <authorList>
            <person name="Miess H."/>
            <person name="Frediansyah A."/>
            <person name="Goeker M."/>
            <person name="Gross H."/>
        </authorList>
    </citation>
    <scope>NUCLEOTIDE SEQUENCE [LARGE SCALE GENOMIC DNA]</scope>
    <source>
        <strain evidence="3 4">DSM 17513</strain>
    </source>
</reference>
<dbReference type="Gene3D" id="2.40.160.20">
    <property type="match status" value="1"/>
</dbReference>
<comment type="caution">
    <text evidence="3">The sequence shown here is derived from an EMBL/GenBank/DDBJ whole genome shotgun (WGS) entry which is preliminary data.</text>
</comment>
<protein>
    <recommendedName>
        <fullName evidence="1">UPF0311 protein GJV26_03175</fullName>
    </recommendedName>
</protein>
<accession>A0A6I3X6V9</accession>
<dbReference type="PANTHER" id="PTHR37315:SF1">
    <property type="entry name" value="UPF0311 PROTEIN BLR7842"/>
    <property type="match status" value="1"/>
</dbReference>
<proteinExistence type="inferred from homology"/>